<keyword evidence="3" id="KW-1185">Reference proteome</keyword>
<dbReference type="Proteomes" id="UP000317093">
    <property type="component" value="Chromosome"/>
</dbReference>
<accession>A0A518B7A0</accession>
<proteinExistence type="predicted"/>
<organism evidence="2 3">
    <name type="scientific">Kolteria novifilia</name>
    <dbReference type="NCBI Taxonomy" id="2527975"/>
    <lineage>
        <taxon>Bacteria</taxon>
        <taxon>Pseudomonadati</taxon>
        <taxon>Planctomycetota</taxon>
        <taxon>Planctomycetia</taxon>
        <taxon>Kolteriales</taxon>
        <taxon>Kolteriaceae</taxon>
        <taxon>Kolteria</taxon>
    </lineage>
</organism>
<dbReference type="KEGG" id="knv:Pan216_37310"/>
<reference evidence="2 3" key="1">
    <citation type="submission" date="2019-02" db="EMBL/GenBank/DDBJ databases">
        <title>Deep-cultivation of Planctomycetes and their phenomic and genomic characterization uncovers novel biology.</title>
        <authorList>
            <person name="Wiegand S."/>
            <person name="Jogler M."/>
            <person name="Boedeker C."/>
            <person name="Pinto D."/>
            <person name="Vollmers J."/>
            <person name="Rivas-Marin E."/>
            <person name="Kohn T."/>
            <person name="Peeters S.H."/>
            <person name="Heuer A."/>
            <person name="Rast P."/>
            <person name="Oberbeckmann S."/>
            <person name="Bunk B."/>
            <person name="Jeske O."/>
            <person name="Meyerdierks A."/>
            <person name="Storesund J.E."/>
            <person name="Kallscheuer N."/>
            <person name="Luecker S."/>
            <person name="Lage O.M."/>
            <person name="Pohl T."/>
            <person name="Merkel B.J."/>
            <person name="Hornburger P."/>
            <person name="Mueller R.-W."/>
            <person name="Bruemmer F."/>
            <person name="Labrenz M."/>
            <person name="Spormann A.M."/>
            <person name="Op den Camp H."/>
            <person name="Overmann J."/>
            <person name="Amann R."/>
            <person name="Jetten M.S.M."/>
            <person name="Mascher T."/>
            <person name="Medema M.H."/>
            <person name="Devos D.P."/>
            <person name="Kaster A.-K."/>
            <person name="Ovreas L."/>
            <person name="Rohde M."/>
            <person name="Galperin M.Y."/>
            <person name="Jogler C."/>
        </authorList>
    </citation>
    <scope>NUCLEOTIDE SEQUENCE [LARGE SCALE GENOMIC DNA]</scope>
    <source>
        <strain evidence="2 3">Pan216</strain>
    </source>
</reference>
<sequence>MSWKGKSRRAFTLVELLVVIAIIGVLVALLLPAVQQAREAAARSQCANNLKQLGVALHNYHDSHRVMPPGTTGLVNAGSGPDTTRFPITWMPMVLPFMDQQPIWDRIVPDIQSGRRSHRFDQRKQVISGLVCPSDPNGGKVSAHPSDEYYDHGFCGNYTLSYGSKTLTPDAVINDPDDTLDDQTDHNAVNRDGMFYSRSSIGLDDLEDGTTKTIMGSELLVVPNQTSSVDLRGAYYFGRRGSAIFSTMNPPNSPVADRMSSCLSMPGAPCTIGTDSMIFHARSAHPGGVNAMMADGSTTFISNSVDTHIYRGLGTRSASPGEPLQGL</sequence>
<evidence type="ECO:0000313" key="3">
    <source>
        <dbReference type="Proteomes" id="UP000317093"/>
    </source>
</evidence>
<dbReference type="NCBIfam" id="TIGR02532">
    <property type="entry name" value="IV_pilin_GFxxxE"/>
    <property type="match status" value="1"/>
</dbReference>
<dbReference type="InterPro" id="IPR045584">
    <property type="entry name" value="Pilin-like"/>
</dbReference>
<dbReference type="AlphaFoldDB" id="A0A518B7A0"/>
<evidence type="ECO:0000259" key="1">
    <source>
        <dbReference type="Pfam" id="PF07596"/>
    </source>
</evidence>
<feature type="domain" description="DUF1559" evidence="1">
    <location>
        <begin position="35"/>
        <end position="307"/>
    </location>
</feature>
<dbReference type="InterPro" id="IPR011453">
    <property type="entry name" value="DUF1559"/>
</dbReference>
<dbReference type="Pfam" id="PF07963">
    <property type="entry name" value="N_methyl"/>
    <property type="match status" value="1"/>
</dbReference>
<dbReference type="EMBL" id="CP036279">
    <property type="protein sequence ID" value="QDU62858.1"/>
    <property type="molecule type" value="Genomic_DNA"/>
</dbReference>
<dbReference type="PANTHER" id="PTHR30093">
    <property type="entry name" value="GENERAL SECRETION PATHWAY PROTEIN G"/>
    <property type="match status" value="1"/>
</dbReference>
<protein>
    <recommendedName>
        <fullName evidence="1">DUF1559 domain-containing protein</fullName>
    </recommendedName>
</protein>
<dbReference type="Pfam" id="PF07596">
    <property type="entry name" value="SBP_bac_10"/>
    <property type="match status" value="1"/>
</dbReference>
<gene>
    <name evidence="2" type="ORF">Pan216_37310</name>
</gene>
<dbReference type="OrthoDB" id="210498at2"/>
<dbReference type="Gene3D" id="3.30.700.10">
    <property type="entry name" value="Glycoprotein, Type 4 Pilin"/>
    <property type="match status" value="1"/>
</dbReference>
<dbReference type="InterPro" id="IPR027558">
    <property type="entry name" value="Pre_pil_HX9DG_C"/>
</dbReference>
<dbReference type="InterPro" id="IPR012902">
    <property type="entry name" value="N_methyl_site"/>
</dbReference>
<name>A0A518B7A0_9BACT</name>
<dbReference type="PANTHER" id="PTHR30093:SF2">
    <property type="entry name" value="TYPE II SECRETION SYSTEM PROTEIN H"/>
    <property type="match status" value="1"/>
</dbReference>
<dbReference type="RefSeq" id="WP_145259895.1">
    <property type="nucleotide sequence ID" value="NZ_CP036279.1"/>
</dbReference>
<dbReference type="NCBIfam" id="TIGR04294">
    <property type="entry name" value="pre_pil_HX9DG"/>
    <property type="match status" value="1"/>
</dbReference>
<dbReference type="SUPFAM" id="SSF54523">
    <property type="entry name" value="Pili subunits"/>
    <property type="match status" value="1"/>
</dbReference>
<evidence type="ECO:0000313" key="2">
    <source>
        <dbReference type="EMBL" id="QDU62858.1"/>
    </source>
</evidence>